<dbReference type="Proteomes" id="UP000250266">
    <property type="component" value="Unassembled WGS sequence"/>
</dbReference>
<sequence length="558" mass="56446">MFTNIKTSVVALAAGLAATGAAFDCHGPYFSFYNRGGPAMSYQRLDPALFPGVESPHLHSFDGGNNIAETMDFASTQASSCTTARIKADKSNYWRPTLFWNGNNTGFYRVPDTYLKIYYKFGDSGNVKANVSEFPENFRMIAGNSMLRHDDGVVGTNNGPGIGWSCKGENYASIDAIGFPKGFTSCPNGFAAQLTFPACWNGADLDPAKPSAHMAYPTAGGNGLAACPTGFQVARFPSIFIEFWYDVSAFDGHYSADSVPWVLAQGDPTGFGMHADFLNGWETGVLAKATADEGYCNCGCGCGQTEMEACFGTANVNDDSDAEFKACSASPEYPGDDASPLQKLPGCNPIQSGPADATKVTGAGCSATAVVPSGSLSAAASSASAVSSVVPSSVAGSYSAAASSSSATSAIAVASYAASSAVAAPSVAGKGAGDYSTGASGFSTATAAVASLASSPTPSYYMLNSSATASGTAPVSFILASSSASPSAAVGVSTVIAGVSSGVGAMPSGSGDCGVPVYVTVTPTVYVTLGVDTASSCDDTIYKTVTNTMTVTVKAGGL</sequence>
<name>A0A8E2EKI7_9PEZI</name>
<protein>
    <recommendedName>
        <fullName evidence="2">DUF1996 domain-containing protein</fullName>
    </recommendedName>
</protein>
<keyword evidence="4" id="KW-1185">Reference proteome</keyword>
<dbReference type="PANTHER" id="PTHR43662">
    <property type="match status" value="1"/>
</dbReference>
<evidence type="ECO:0000313" key="4">
    <source>
        <dbReference type="Proteomes" id="UP000250266"/>
    </source>
</evidence>
<organism evidence="3 4">
    <name type="scientific">Lepidopterella palustris CBS 459.81</name>
    <dbReference type="NCBI Taxonomy" id="1314670"/>
    <lineage>
        <taxon>Eukaryota</taxon>
        <taxon>Fungi</taxon>
        <taxon>Dikarya</taxon>
        <taxon>Ascomycota</taxon>
        <taxon>Pezizomycotina</taxon>
        <taxon>Dothideomycetes</taxon>
        <taxon>Pleosporomycetidae</taxon>
        <taxon>Mytilinidiales</taxon>
        <taxon>Argynnaceae</taxon>
        <taxon>Lepidopterella</taxon>
    </lineage>
</organism>
<proteinExistence type="predicted"/>
<feature type="domain" description="DUF1996" evidence="2">
    <location>
        <begin position="46"/>
        <end position="281"/>
    </location>
</feature>
<evidence type="ECO:0000259" key="2">
    <source>
        <dbReference type="Pfam" id="PF09362"/>
    </source>
</evidence>
<dbReference type="EMBL" id="KV744814">
    <property type="protein sequence ID" value="OCK85752.1"/>
    <property type="molecule type" value="Genomic_DNA"/>
</dbReference>
<evidence type="ECO:0000256" key="1">
    <source>
        <dbReference type="SAM" id="SignalP"/>
    </source>
</evidence>
<feature type="chain" id="PRO_5034835248" description="DUF1996 domain-containing protein" evidence="1">
    <location>
        <begin position="23"/>
        <end position="558"/>
    </location>
</feature>
<reference evidence="3 4" key="1">
    <citation type="journal article" date="2016" name="Nat. Commun.">
        <title>Ectomycorrhizal ecology is imprinted in the genome of the dominant symbiotic fungus Cenococcum geophilum.</title>
        <authorList>
            <consortium name="DOE Joint Genome Institute"/>
            <person name="Peter M."/>
            <person name="Kohler A."/>
            <person name="Ohm R.A."/>
            <person name="Kuo A."/>
            <person name="Krutzmann J."/>
            <person name="Morin E."/>
            <person name="Arend M."/>
            <person name="Barry K.W."/>
            <person name="Binder M."/>
            <person name="Choi C."/>
            <person name="Clum A."/>
            <person name="Copeland A."/>
            <person name="Grisel N."/>
            <person name="Haridas S."/>
            <person name="Kipfer T."/>
            <person name="LaButti K."/>
            <person name="Lindquist E."/>
            <person name="Lipzen A."/>
            <person name="Maire R."/>
            <person name="Meier B."/>
            <person name="Mihaltcheva S."/>
            <person name="Molinier V."/>
            <person name="Murat C."/>
            <person name="Poggeler S."/>
            <person name="Quandt C.A."/>
            <person name="Sperisen C."/>
            <person name="Tritt A."/>
            <person name="Tisserant E."/>
            <person name="Crous P.W."/>
            <person name="Henrissat B."/>
            <person name="Nehls U."/>
            <person name="Egli S."/>
            <person name="Spatafora J.W."/>
            <person name="Grigoriev I.V."/>
            <person name="Martin F.M."/>
        </authorList>
    </citation>
    <scope>NUCLEOTIDE SEQUENCE [LARGE SCALE GENOMIC DNA]</scope>
    <source>
        <strain evidence="3 4">CBS 459.81</strain>
    </source>
</reference>
<gene>
    <name evidence="3" type="ORF">K432DRAFT_431428</name>
</gene>
<accession>A0A8E2EKI7</accession>
<evidence type="ECO:0000313" key="3">
    <source>
        <dbReference type="EMBL" id="OCK85752.1"/>
    </source>
</evidence>
<feature type="signal peptide" evidence="1">
    <location>
        <begin position="1"/>
        <end position="22"/>
    </location>
</feature>
<keyword evidence="1" id="KW-0732">Signal</keyword>
<dbReference type="InterPro" id="IPR018535">
    <property type="entry name" value="DUF1996"/>
</dbReference>
<dbReference type="Pfam" id="PF09362">
    <property type="entry name" value="DUF1996"/>
    <property type="match status" value="1"/>
</dbReference>
<dbReference type="PANTHER" id="PTHR43662:SF3">
    <property type="entry name" value="DOMAIN PROTEIN, PUTATIVE (AFU_ORTHOLOGUE AFUA_6G11970)-RELATED"/>
    <property type="match status" value="1"/>
</dbReference>
<dbReference type="OrthoDB" id="74764at2759"/>
<dbReference type="AlphaFoldDB" id="A0A8E2EKI7"/>